<feature type="region of interest" description="Disordered" evidence="2">
    <location>
        <begin position="44"/>
        <end position="66"/>
    </location>
</feature>
<dbReference type="Proteomes" id="UP001174136">
    <property type="component" value="Unassembled WGS sequence"/>
</dbReference>
<protein>
    <submittedName>
        <fullName evidence="3">Uncharacterized protein</fullName>
    </submittedName>
</protein>
<feature type="compositionally biased region" description="Basic and acidic residues" evidence="2">
    <location>
        <begin position="48"/>
        <end position="66"/>
    </location>
</feature>
<evidence type="ECO:0000313" key="3">
    <source>
        <dbReference type="EMBL" id="KAK0134037.1"/>
    </source>
</evidence>
<comment type="caution">
    <text evidence="3">The sequence shown here is derived from an EMBL/GenBank/DDBJ whole genome shotgun (WGS) entry which is preliminary data.</text>
</comment>
<dbReference type="PANTHER" id="PTHR14845:SF0">
    <property type="entry name" value="DUF4515 DOMAIN-CONTAINING PROTEIN"/>
    <property type="match status" value="1"/>
</dbReference>
<dbReference type="EMBL" id="JAOPHQ010005752">
    <property type="protein sequence ID" value="KAK0134037.1"/>
    <property type="molecule type" value="Genomic_DNA"/>
</dbReference>
<keyword evidence="1" id="KW-0175">Coiled coil</keyword>
<evidence type="ECO:0000256" key="1">
    <source>
        <dbReference type="SAM" id="Coils"/>
    </source>
</evidence>
<proteinExistence type="predicted"/>
<gene>
    <name evidence="3" type="ORF">N1851_030402</name>
</gene>
<evidence type="ECO:0000313" key="4">
    <source>
        <dbReference type="Proteomes" id="UP001174136"/>
    </source>
</evidence>
<dbReference type="PANTHER" id="PTHR14845">
    <property type="entry name" value="COILED-COIL DOMAIN-CONTAINING 166"/>
    <property type="match status" value="1"/>
</dbReference>
<reference evidence="3" key="1">
    <citation type="journal article" date="2023" name="Front. Mar. Sci.">
        <title>A new Merluccius polli reference genome to investigate the effects of global change in West African waters.</title>
        <authorList>
            <person name="Mateo J.L."/>
            <person name="Blanco-Fernandez C."/>
            <person name="Garcia-Vazquez E."/>
            <person name="Machado-Schiaffino G."/>
        </authorList>
    </citation>
    <scope>NUCLEOTIDE SEQUENCE</scope>
    <source>
        <strain evidence="3">C29</strain>
        <tissue evidence="3">Fin</tissue>
    </source>
</reference>
<sequence>MNLTFATRICENESLQREVDQTRLESQEYISYQSKRHQRLQSLMTNSNDHHSHKDLTRQGEEHQERTNELMRQLAEKEEELVRLDVELCGLSQFKSVEQHNLSRVNQLKAEQPSLQLHHRDVLRGLEAHWLSERERCEGQARHTFHVAEVSLSQQSDNEQLLEANKQMIEELQQLIEKARVLRARQVLSLPCPTLT</sequence>
<feature type="coiled-coil region" evidence="1">
    <location>
        <begin position="158"/>
        <end position="185"/>
    </location>
</feature>
<keyword evidence="4" id="KW-1185">Reference proteome</keyword>
<organism evidence="3 4">
    <name type="scientific">Merluccius polli</name>
    <name type="common">Benguela hake</name>
    <name type="synonym">Merluccius cadenati</name>
    <dbReference type="NCBI Taxonomy" id="89951"/>
    <lineage>
        <taxon>Eukaryota</taxon>
        <taxon>Metazoa</taxon>
        <taxon>Chordata</taxon>
        <taxon>Craniata</taxon>
        <taxon>Vertebrata</taxon>
        <taxon>Euteleostomi</taxon>
        <taxon>Actinopterygii</taxon>
        <taxon>Neopterygii</taxon>
        <taxon>Teleostei</taxon>
        <taxon>Neoteleostei</taxon>
        <taxon>Acanthomorphata</taxon>
        <taxon>Zeiogadaria</taxon>
        <taxon>Gadariae</taxon>
        <taxon>Gadiformes</taxon>
        <taxon>Gadoidei</taxon>
        <taxon>Merlucciidae</taxon>
        <taxon>Merluccius</taxon>
    </lineage>
</organism>
<evidence type="ECO:0000256" key="2">
    <source>
        <dbReference type="SAM" id="MobiDB-lite"/>
    </source>
</evidence>
<dbReference type="AlphaFoldDB" id="A0AA47M5I2"/>
<accession>A0AA47M5I2</accession>
<name>A0AA47M5I2_MERPO</name>